<keyword evidence="4" id="KW-0862">Zinc</keyword>
<feature type="signal peptide" evidence="5">
    <location>
        <begin position="1"/>
        <end position="26"/>
    </location>
</feature>
<dbReference type="SUPFAM" id="SSF55486">
    <property type="entry name" value="Metalloproteases ('zincins'), catalytic domain"/>
    <property type="match status" value="1"/>
</dbReference>
<dbReference type="EMBL" id="JXBY01000004">
    <property type="protein sequence ID" value="KJY59062.1"/>
    <property type="molecule type" value="Genomic_DNA"/>
</dbReference>
<keyword evidence="2" id="KW-0479">Metal-binding</keyword>
<proteinExistence type="predicted"/>
<dbReference type="CDD" id="cd04268">
    <property type="entry name" value="ZnMc_MMP_like"/>
    <property type="match status" value="1"/>
</dbReference>
<comment type="caution">
    <text evidence="7">The sequence shown here is derived from an EMBL/GenBank/DDBJ whole genome shotgun (WGS) entry which is preliminary data.</text>
</comment>
<dbReference type="Pfam" id="PF00413">
    <property type="entry name" value="Peptidase_M10"/>
    <property type="match status" value="1"/>
</dbReference>
<dbReference type="GO" id="GO:0006508">
    <property type="term" value="P:proteolysis"/>
    <property type="evidence" value="ECO:0007669"/>
    <property type="project" value="UniProtKB-KW"/>
</dbReference>
<keyword evidence="3" id="KW-0378">Hydrolase</keyword>
<feature type="domain" description="Peptidase M10 metallopeptidase" evidence="6">
    <location>
        <begin position="91"/>
        <end position="220"/>
    </location>
</feature>
<dbReference type="Proteomes" id="UP000033533">
    <property type="component" value="Unassembled WGS sequence"/>
</dbReference>
<dbReference type="GO" id="GO:0004222">
    <property type="term" value="F:metalloendopeptidase activity"/>
    <property type="evidence" value="ECO:0007669"/>
    <property type="project" value="InterPro"/>
</dbReference>
<keyword evidence="1" id="KW-0645">Protease</keyword>
<dbReference type="PATRIC" id="fig|1218493.3.peg.239"/>
<evidence type="ECO:0000313" key="8">
    <source>
        <dbReference type="Proteomes" id="UP000033533"/>
    </source>
</evidence>
<keyword evidence="5" id="KW-0732">Signal</keyword>
<sequence length="222" mass="25396">MKRFCHFLSKLACALVVTFTIESTVAPITDDSVFSWPSQTVYAKKTAKKAKKAKKKTKKTKKTKKKNTAAIASSWHWKKPKATVYIDLNDNEELISATKDAIDAWNDTKAFTFTETKNKKKANIVIEQVYSPNTNYAGYTTFHYYVKTGIMYSAVTRLNIYYLQNFSPYSYTYQRILNTVEHELGHAIGLKHNNGVSVMYPTGSLYPIEPVDVENVQKLYKE</sequence>
<dbReference type="GO" id="GO:0031012">
    <property type="term" value="C:extracellular matrix"/>
    <property type="evidence" value="ECO:0007669"/>
    <property type="project" value="InterPro"/>
</dbReference>
<feature type="chain" id="PRO_5038740660" description="Peptidase M10 metallopeptidase domain-containing protein" evidence="5">
    <location>
        <begin position="27"/>
        <end position="222"/>
    </location>
</feature>
<dbReference type="HOGENOM" id="CLU_085085_0_0_9"/>
<dbReference type="RefSeq" id="WP_045927452.1">
    <property type="nucleotide sequence ID" value="NZ_JBHSZS010000005.1"/>
</dbReference>
<dbReference type="GO" id="GO:0008270">
    <property type="term" value="F:zinc ion binding"/>
    <property type="evidence" value="ECO:0007669"/>
    <property type="project" value="InterPro"/>
</dbReference>
<dbReference type="AlphaFoldDB" id="A0A0F4LJN8"/>
<accession>A0A0F4LJN8</accession>
<dbReference type="Gene3D" id="3.40.390.10">
    <property type="entry name" value="Collagenase (Catalytic Domain)"/>
    <property type="match status" value="1"/>
</dbReference>
<name>A0A0F4LJN8_9LACO</name>
<evidence type="ECO:0000313" key="7">
    <source>
        <dbReference type="EMBL" id="KJY59062.1"/>
    </source>
</evidence>
<organism evidence="7 8">
    <name type="scientific">Lactobacillus kullabergensis</name>
    <dbReference type="NCBI Taxonomy" id="1218493"/>
    <lineage>
        <taxon>Bacteria</taxon>
        <taxon>Bacillati</taxon>
        <taxon>Bacillota</taxon>
        <taxon>Bacilli</taxon>
        <taxon>Lactobacillales</taxon>
        <taxon>Lactobacillaceae</taxon>
        <taxon>Lactobacillus</taxon>
    </lineage>
</organism>
<gene>
    <name evidence="7" type="ORF">JF76_02260</name>
</gene>
<dbReference type="InterPro" id="IPR001818">
    <property type="entry name" value="Pept_M10_metallopeptidase"/>
</dbReference>
<evidence type="ECO:0000259" key="6">
    <source>
        <dbReference type="Pfam" id="PF00413"/>
    </source>
</evidence>
<evidence type="ECO:0000256" key="5">
    <source>
        <dbReference type="SAM" id="SignalP"/>
    </source>
</evidence>
<dbReference type="STRING" id="1218493.JF76_02260"/>
<reference evidence="7 8" key="1">
    <citation type="submission" date="2014-12" db="EMBL/GenBank/DDBJ databases">
        <title>Comparative genomics of the lactic acid bacteria isolated from the honey bee gut.</title>
        <authorList>
            <person name="Ellegaard K.M."/>
            <person name="Tamarit D."/>
            <person name="Javelind E."/>
            <person name="Olofsson T."/>
            <person name="Andersson S.G."/>
            <person name="Vasquez A."/>
        </authorList>
    </citation>
    <scope>NUCLEOTIDE SEQUENCE [LARGE SCALE GENOMIC DNA]</scope>
    <source>
        <strain evidence="7 8">Biut2</strain>
    </source>
</reference>
<evidence type="ECO:0000256" key="3">
    <source>
        <dbReference type="ARBA" id="ARBA00022801"/>
    </source>
</evidence>
<evidence type="ECO:0000256" key="2">
    <source>
        <dbReference type="ARBA" id="ARBA00022723"/>
    </source>
</evidence>
<evidence type="ECO:0000256" key="4">
    <source>
        <dbReference type="ARBA" id="ARBA00022833"/>
    </source>
</evidence>
<protein>
    <recommendedName>
        <fullName evidence="6">Peptidase M10 metallopeptidase domain-containing protein</fullName>
    </recommendedName>
</protein>
<dbReference type="OrthoDB" id="2148705at2"/>
<dbReference type="InterPro" id="IPR024079">
    <property type="entry name" value="MetalloPept_cat_dom_sf"/>
</dbReference>
<evidence type="ECO:0000256" key="1">
    <source>
        <dbReference type="ARBA" id="ARBA00022670"/>
    </source>
</evidence>